<evidence type="ECO:0000313" key="3">
    <source>
        <dbReference type="Proteomes" id="UP000515847"/>
    </source>
</evidence>
<keyword evidence="1" id="KW-0472">Membrane</keyword>
<keyword evidence="3" id="KW-1185">Reference proteome</keyword>
<proteinExistence type="predicted"/>
<sequence length="167" mass="17529">MTPKFITRSALLLALAIAVQSFKLPQPITGPLVNAILFLATATVGTMSGVIVGLFTPVLAFVFGIMTLFPAVPLIMAGNAALALVYGILQKRPVTGIVAASLGKYALLTLGVHYVLPLFLSKPLPARVISLLTTPQLFTALAGGVLAFLVLQGLSMLKKEKETNSNQ</sequence>
<organism evidence="2 3">
    <name type="scientific">Thermanaerosceptrum fracticalcis</name>
    <dbReference type="NCBI Taxonomy" id="1712410"/>
    <lineage>
        <taxon>Bacteria</taxon>
        <taxon>Bacillati</taxon>
        <taxon>Bacillota</taxon>
        <taxon>Clostridia</taxon>
        <taxon>Eubacteriales</taxon>
        <taxon>Peptococcaceae</taxon>
        <taxon>Thermanaerosceptrum</taxon>
    </lineage>
</organism>
<gene>
    <name evidence="2" type="ORF">BR63_01315</name>
</gene>
<feature type="transmembrane region" description="Helical" evidence="1">
    <location>
        <begin position="94"/>
        <end position="116"/>
    </location>
</feature>
<dbReference type="InterPro" id="IPR024529">
    <property type="entry name" value="ECF_trnsprt_substrate-spec"/>
</dbReference>
<evidence type="ECO:0000256" key="1">
    <source>
        <dbReference type="SAM" id="Phobius"/>
    </source>
</evidence>
<protein>
    <submittedName>
        <fullName evidence="2">ECF transporter S component</fullName>
    </submittedName>
</protein>
<keyword evidence="1" id="KW-0812">Transmembrane</keyword>
<accession>A0A7G6E838</accession>
<dbReference type="Proteomes" id="UP000515847">
    <property type="component" value="Chromosome"/>
</dbReference>
<dbReference type="OrthoDB" id="9809154at2"/>
<evidence type="ECO:0000313" key="2">
    <source>
        <dbReference type="EMBL" id="QNB48242.1"/>
    </source>
</evidence>
<dbReference type="KEGG" id="tfr:BR63_01315"/>
<keyword evidence="1" id="KW-1133">Transmembrane helix</keyword>
<feature type="transmembrane region" description="Helical" evidence="1">
    <location>
        <begin position="31"/>
        <end position="55"/>
    </location>
</feature>
<dbReference type="AlphaFoldDB" id="A0A7G6E838"/>
<name>A0A7G6E838_THEFR</name>
<dbReference type="EMBL" id="CP045798">
    <property type="protein sequence ID" value="QNB48242.1"/>
    <property type="molecule type" value="Genomic_DNA"/>
</dbReference>
<feature type="transmembrane region" description="Helical" evidence="1">
    <location>
        <begin position="128"/>
        <end position="151"/>
    </location>
</feature>
<dbReference type="Pfam" id="PF12822">
    <property type="entry name" value="ECF_trnsprt"/>
    <property type="match status" value="1"/>
</dbReference>
<reference evidence="2 3" key="1">
    <citation type="journal article" date="2019" name="Front. Microbiol.">
        <title>Thermoanaerosceptrum fracticalcis gen. nov. sp. nov., a Novel Fumarate-Fermenting Microorganism From a Deep Fractured Carbonate Aquifer of the US Great Basin.</title>
        <authorList>
            <person name="Hamilton-Brehm S.D."/>
            <person name="Stewart L.E."/>
            <person name="Zavarin M."/>
            <person name="Caldwell M."/>
            <person name="Lawson P.A."/>
            <person name="Onstott T.C."/>
            <person name="Grzymski J."/>
            <person name="Neveux I."/>
            <person name="Lollar B.S."/>
            <person name="Russell C.E."/>
            <person name="Moser D.P."/>
        </authorList>
    </citation>
    <scope>NUCLEOTIDE SEQUENCE [LARGE SCALE GENOMIC DNA]</scope>
    <source>
        <strain evidence="2 3">DRI-13</strain>
    </source>
</reference>
<dbReference type="Gene3D" id="1.10.1760.20">
    <property type="match status" value="1"/>
</dbReference>
<dbReference type="GO" id="GO:0022857">
    <property type="term" value="F:transmembrane transporter activity"/>
    <property type="evidence" value="ECO:0007669"/>
    <property type="project" value="InterPro"/>
</dbReference>
<feature type="transmembrane region" description="Helical" evidence="1">
    <location>
        <begin position="62"/>
        <end position="88"/>
    </location>
</feature>